<protein>
    <submittedName>
        <fullName evidence="3">CIR protein PIR protein</fullName>
    </submittedName>
</protein>
<feature type="region of interest" description="Disordered" evidence="1">
    <location>
        <begin position="235"/>
        <end position="635"/>
    </location>
</feature>
<evidence type="ECO:0000313" key="3">
    <source>
        <dbReference type="EMBL" id="CAD2102777.1"/>
    </source>
</evidence>
<dbReference type="VEuPathDB" id="PlasmoDB:PVLDE_1307500"/>
<feature type="compositionally biased region" description="Low complexity" evidence="1">
    <location>
        <begin position="263"/>
        <end position="273"/>
    </location>
</feature>
<feature type="compositionally biased region" description="Gly residues" evidence="1">
    <location>
        <begin position="503"/>
        <end position="531"/>
    </location>
</feature>
<feature type="compositionally biased region" description="Pro residues" evidence="1">
    <location>
        <begin position="290"/>
        <end position="300"/>
    </location>
</feature>
<dbReference type="EMBL" id="LR865375">
    <property type="protein sequence ID" value="CAD2102777.1"/>
    <property type="molecule type" value="Genomic_DNA"/>
</dbReference>
<dbReference type="InterPro" id="IPR006477">
    <property type="entry name" value="Yir_bir_cir"/>
</dbReference>
<feature type="compositionally biased region" description="Pro residues" evidence="1">
    <location>
        <begin position="562"/>
        <end position="574"/>
    </location>
</feature>
<proteinExistence type="predicted"/>
<evidence type="ECO:0000313" key="4">
    <source>
        <dbReference type="Proteomes" id="UP000515308"/>
    </source>
</evidence>
<feature type="compositionally biased region" description="Low complexity" evidence="1">
    <location>
        <begin position="316"/>
        <end position="347"/>
    </location>
</feature>
<keyword evidence="2" id="KW-0472">Membrane</keyword>
<feature type="compositionally biased region" description="Polar residues" evidence="1">
    <location>
        <begin position="400"/>
        <end position="409"/>
    </location>
</feature>
<feature type="compositionally biased region" description="Pro residues" evidence="1">
    <location>
        <begin position="374"/>
        <end position="398"/>
    </location>
</feature>
<feature type="transmembrane region" description="Helical" evidence="2">
    <location>
        <begin position="689"/>
        <end position="710"/>
    </location>
</feature>
<keyword evidence="2" id="KW-0812">Transmembrane</keyword>
<feature type="compositionally biased region" description="Gly residues" evidence="1">
    <location>
        <begin position="442"/>
        <end position="482"/>
    </location>
</feature>
<reference evidence="3 4" key="1">
    <citation type="submission" date="2020-08" db="EMBL/GenBank/DDBJ databases">
        <authorList>
            <person name="Ramaprasad A."/>
        </authorList>
    </citation>
    <scope>NUCLEOTIDE SEQUENCE [LARGE SCALE GENOMIC DNA]</scope>
</reference>
<dbReference type="AlphaFoldDB" id="A0A6V7SSQ5"/>
<keyword evidence="2" id="KW-1133">Transmembrane helix</keyword>
<evidence type="ECO:0000256" key="1">
    <source>
        <dbReference type="SAM" id="MobiDB-lite"/>
    </source>
</evidence>
<feature type="region of interest" description="Disordered" evidence="1">
    <location>
        <begin position="1"/>
        <end position="20"/>
    </location>
</feature>
<dbReference type="Pfam" id="PF06022">
    <property type="entry name" value="Cir_Bir_Yir"/>
    <property type="match status" value="1"/>
</dbReference>
<gene>
    <name evidence="3" type="ORF">PVLDE_1307500</name>
</gene>
<feature type="compositionally biased region" description="Polar residues" evidence="1">
    <location>
        <begin position="544"/>
        <end position="561"/>
    </location>
</feature>
<evidence type="ECO:0000256" key="2">
    <source>
        <dbReference type="SAM" id="Phobius"/>
    </source>
</evidence>
<feature type="compositionally biased region" description="Low complexity" evidence="1">
    <location>
        <begin position="532"/>
        <end position="541"/>
    </location>
</feature>
<feature type="compositionally biased region" description="Basic residues" evidence="1">
    <location>
        <begin position="301"/>
        <end position="315"/>
    </location>
</feature>
<sequence>MLNSLYSQLPDEDNEGKQRNGGKLLYETYCPKVDENYQKCNSDHDRIKAGFIYLVGQLFGNVNSDGEHEDQKSRYVYYGFMWMSYKLQQSNRNSGNSITLYEFINNHVLKDEWYEVVEEYVEPKVPLITKEADIDLMSDVYYILKEMCKFFSNNHESFDYLEDFSKYYDSVKNFGENILKKKSNNADIDNIDQIYVDLYDTLKNVYNEYRNYHFVKNTQYDPPPEIPNIEEIKKNFTPDLKTPNLKDSTKGNLKPKDGGGNSGQQQPEQQSSSKPKLKEPAPQHSKQTPVPKPPEQPPAKPKSKGKSKAKSKAKKQQASQQKASQQIASQQIASQQIASQQKASQSQTQPVEPVQSTDTQQTKSQQTNPQKTDPSPPVPPVSPVPPVPPVSPVPPAPPSQDGSSLQTPKTGEIHQKGQGGPGNGKGDTSSGSGVTQDNQGESSGGSGDGQDNGTGSGTDNGTGNGTDNGTGNGADNGTGSGPGVSKIGQKTPDSDKGNKDGGTNDGANGGAGTPGSGANGGNGNSGGGVNGGDSSQGDQGNTKGGLNNQGNPSGGSNDQGNPPTPTKDPPPAAPTDPSKGLSPNKPSTSSTIDPPSTPAPNPSSTTPKDPTQQKQPSPQPQHIIQHPTQTNSSNHQTVGQFVKSLSSDLILKKPWNIFPTTWNGSGDCKPEIKFMNTTLVCCTSEQCSLTGISVTLILIPIILLIAYKYLSFGSSKKSEKKNMKRVINFHDGNIKTKIIISSYDKKKKLKPVINSVDGKKGSLLNICKLIRADPMPFINLFFLLIFFVYKRKRDTIE</sequence>
<feature type="compositionally biased region" description="Low complexity" evidence="1">
    <location>
        <begin position="355"/>
        <end position="367"/>
    </location>
</feature>
<dbReference type="Proteomes" id="UP000515308">
    <property type="component" value="Chromosome PVLDE_13"/>
</dbReference>
<name>A0A6V7SSQ5_PLAVN</name>
<accession>A0A6V7SSQ5</accession>
<organism evidence="3 4">
    <name type="scientific">Plasmodium vinckei lentum</name>
    <dbReference type="NCBI Taxonomy" id="138297"/>
    <lineage>
        <taxon>Eukaryota</taxon>
        <taxon>Sar</taxon>
        <taxon>Alveolata</taxon>
        <taxon>Apicomplexa</taxon>
        <taxon>Aconoidasida</taxon>
        <taxon>Haemosporida</taxon>
        <taxon>Plasmodiidae</taxon>
        <taxon>Plasmodium</taxon>
        <taxon>Plasmodium (Vinckeia)</taxon>
    </lineage>
</organism>
<feature type="compositionally biased region" description="Low complexity" evidence="1">
    <location>
        <begin position="602"/>
        <end position="630"/>
    </location>
</feature>